<feature type="compositionally biased region" description="Basic and acidic residues" evidence="1">
    <location>
        <begin position="106"/>
        <end position="115"/>
    </location>
</feature>
<feature type="compositionally biased region" description="Basic residues" evidence="1">
    <location>
        <begin position="146"/>
        <end position="156"/>
    </location>
</feature>
<dbReference type="EMBL" id="QGMK01001275">
    <property type="protein sequence ID" value="TVY71313.1"/>
    <property type="molecule type" value="Genomic_DNA"/>
</dbReference>
<dbReference type="AlphaFoldDB" id="A0A8T9BYA3"/>
<protein>
    <submittedName>
        <fullName evidence="2">Uncharacterized protein</fullName>
    </submittedName>
</protein>
<feature type="compositionally biased region" description="Polar residues" evidence="1">
    <location>
        <begin position="190"/>
        <end position="200"/>
    </location>
</feature>
<accession>A0A8T9BYA3</accession>
<sequence>MGLPLFVAPVEPQVAAKATEKPTAAPRSVIRRHRTLRGPHARPHAAETRRRRILSMVATDNSTTPEEYEVWEMQRTSPPNDGDLNSVAYIQDRAHRMFEAGQTRLRDTLSFERQHPRPTNSELDGPLMPPVPESRDYSALEDRPQRVRHITRRLAARNHAPTPPYTESNLASPSRRSSDSSRPSMPNMTPALSISRSSASYGLPSPGRRLLEDAETALSSRRSYRTDPAEGSSLSERVQAINRASMNPRRMMRPSVSARLDGLGDRDRSLSPEGPAAWDTLLTSITPDPQPPSSGSSFASAPSAIAAASSAGSAPVSANTSMTSIGPADETPVLHDCDISDSGSTSDEEDMYELHEFGRNRAGRSWRSYADVVTARADRARAADAEHGDLEDMHMIISRLAEVDEIPDEWWSSAGLSRNLRREPTI</sequence>
<organism evidence="2 3">
    <name type="scientific">Lachnellula suecica</name>
    <dbReference type="NCBI Taxonomy" id="602035"/>
    <lineage>
        <taxon>Eukaryota</taxon>
        <taxon>Fungi</taxon>
        <taxon>Dikarya</taxon>
        <taxon>Ascomycota</taxon>
        <taxon>Pezizomycotina</taxon>
        <taxon>Leotiomycetes</taxon>
        <taxon>Helotiales</taxon>
        <taxon>Lachnaceae</taxon>
        <taxon>Lachnellula</taxon>
    </lineage>
</organism>
<name>A0A8T9BYA3_9HELO</name>
<feature type="region of interest" description="Disordered" evidence="1">
    <location>
        <begin position="106"/>
        <end position="300"/>
    </location>
</feature>
<feature type="compositionally biased region" description="Basic and acidic residues" evidence="1">
    <location>
        <begin position="133"/>
        <end position="145"/>
    </location>
</feature>
<proteinExistence type="predicted"/>
<reference evidence="2 3" key="1">
    <citation type="submission" date="2018-05" db="EMBL/GenBank/DDBJ databases">
        <title>Genome sequencing and assembly of the regulated plant pathogen Lachnellula willkommii and related sister species for the development of diagnostic species identification markers.</title>
        <authorList>
            <person name="Giroux E."/>
            <person name="Bilodeau G."/>
        </authorList>
    </citation>
    <scope>NUCLEOTIDE SEQUENCE [LARGE SCALE GENOMIC DNA]</scope>
    <source>
        <strain evidence="2 3">CBS 268.59</strain>
    </source>
</reference>
<evidence type="ECO:0000256" key="1">
    <source>
        <dbReference type="SAM" id="MobiDB-lite"/>
    </source>
</evidence>
<gene>
    <name evidence="2" type="ORF">LSUE1_G005715</name>
</gene>
<dbReference type="Proteomes" id="UP000469558">
    <property type="component" value="Unassembled WGS sequence"/>
</dbReference>
<feature type="region of interest" description="Disordered" evidence="1">
    <location>
        <begin position="314"/>
        <end position="350"/>
    </location>
</feature>
<comment type="caution">
    <text evidence="2">The sequence shown here is derived from an EMBL/GenBank/DDBJ whole genome shotgun (WGS) entry which is preliminary data.</text>
</comment>
<keyword evidence="3" id="KW-1185">Reference proteome</keyword>
<evidence type="ECO:0000313" key="3">
    <source>
        <dbReference type="Proteomes" id="UP000469558"/>
    </source>
</evidence>
<feature type="compositionally biased region" description="Low complexity" evidence="1">
    <location>
        <begin position="172"/>
        <end position="186"/>
    </location>
</feature>
<dbReference type="OrthoDB" id="3946700at2759"/>
<evidence type="ECO:0000313" key="2">
    <source>
        <dbReference type="EMBL" id="TVY71313.1"/>
    </source>
</evidence>